<name>A0ABZ2C7J6_9BACI</name>
<organism evidence="5 6">
    <name type="scientific">Niallia oryzisoli</name>
    <dbReference type="NCBI Taxonomy" id="1737571"/>
    <lineage>
        <taxon>Bacteria</taxon>
        <taxon>Bacillati</taxon>
        <taxon>Bacillota</taxon>
        <taxon>Bacilli</taxon>
        <taxon>Bacillales</taxon>
        <taxon>Bacillaceae</taxon>
        <taxon>Niallia</taxon>
    </lineage>
</organism>
<dbReference type="EMBL" id="CP137640">
    <property type="protein sequence ID" value="WVX79554.1"/>
    <property type="molecule type" value="Genomic_DNA"/>
</dbReference>
<dbReference type="RefSeq" id="WP_338448488.1">
    <property type="nucleotide sequence ID" value="NZ_CP137640.1"/>
</dbReference>
<dbReference type="SUPFAM" id="SSF53720">
    <property type="entry name" value="ALDH-like"/>
    <property type="match status" value="1"/>
</dbReference>
<dbReference type="Gene3D" id="3.40.309.10">
    <property type="entry name" value="Aldehyde Dehydrogenase, Chain A, domain 2"/>
    <property type="match status" value="1"/>
</dbReference>
<reference evidence="5 6" key="1">
    <citation type="submission" date="2023-10" db="EMBL/GenBank/DDBJ databases">
        <title>Niallia locisalis sp.nov. isolated from a salt pond sample.</title>
        <authorList>
            <person name="Li X.-J."/>
            <person name="Dong L."/>
        </authorList>
    </citation>
    <scope>NUCLEOTIDE SEQUENCE [LARGE SCALE GENOMIC DNA]</scope>
    <source>
        <strain evidence="5 6">DSM 29761</strain>
    </source>
</reference>
<evidence type="ECO:0000256" key="1">
    <source>
        <dbReference type="ARBA" id="ARBA00023002"/>
    </source>
</evidence>
<feature type="active site" evidence="2">
    <location>
        <position position="267"/>
    </location>
</feature>
<dbReference type="InterPro" id="IPR029510">
    <property type="entry name" value="Ald_DH_CS_GLU"/>
</dbReference>
<dbReference type="InterPro" id="IPR016162">
    <property type="entry name" value="Ald_DH_N"/>
</dbReference>
<keyword evidence="6" id="KW-1185">Reference proteome</keyword>
<feature type="domain" description="Aldehyde dehydrogenase" evidence="4">
    <location>
        <begin position="28"/>
        <end position="493"/>
    </location>
</feature>
<sequence length="498" mass="53855">MSTTLISLNPKAREFTSKPLKMFIGGQWVDAISGKRTEIRNPANGELITTVAEGDKEDVDLAVRAARKAFEEGPWPKMKPNVRARLMLNLADLIEENAEELAHLDTLDYGQPVSLTTGFAAAAADNFRYYAGWTTKITGETLPSSTPGNIFNYTRREPIGVCAGIVPWNAPLMNAIMKISAPLAVGNTVIVKPSEETPISLLRFAELVQEAGFPDGVVNIVTGHGPTVGAALAAHHDVDKIAFTGSTEVGKSIIRESAGNIKKVTLELGGKSAHIIFADADYEQALANAANSIFFNSGQVCFAGSRLFIESKIYDKFLADLADYSQNYKVGNGFDKETVIGPLISAKQKKRVLNYLEIGRNEGAEMLIGGEATEAELASGYFVKPTVLANVHNDMTIAREEIFGPVVSGIPFDDMDEMIKLANQTVYGLGGGVCTTDLRKAHKVAHALRTGNVWVNTYNITEPNSPFGGYKQSGLGRENGAASIDMYTEIKNIWMNLD</sequence>
<proteinExistence type="inferred from homology"/>
<evidence type="ECO:0000259" key="4">
    <source>
        <dbReference type="Pfam" id="PF00171"/>
    </source>
</evidence>
<dbReference type="PANTHER" id="PTHR11699">
    <property type="entry name" value="ALDEHYDE DEHYDROGENASE-RELATED"/>
    <property type="match status" value="1"/>
</dbReference>
<dbReference type="PROSITE" id="PS00687">
    <property type="entry name" value="ALDEHYDE_DEHYDR_GLU"/>
    <property type="match status" value="1"/>
</dbReference>
<gene>
    <name evidence="5" type="ORF">R4Z09_19980</name>
</gene>
<protein>
    <submittedName>
        <fullName evidence="5">Aldehyde dehydrogenase family protein</fullName>
    </submittedName>
</protein>
<comment type="similarity">
    <text evidence="3">Belongs to the aldehyde dehydrogenase family.</text>
</comment>
<dbReference type="Proteomes" id="UP001357223">
    <property type="component" value="Chromosome"/>
</dbReference>
<evidence type="ECO:0000256" key="2">
    <source>
        <dbReference type="PROSITE-ProRule" id="PRU10007"/>
    </source>
</evidence>
<dbReference type="InterPro" id="IPR016163">
    <property type="entry name" value="Ald_DH_C"/>
</dbReference>
<keyword evidence="1 3" id="KW-0560">Oxidoreductase</keyword>
<evidence type="ECO:0000313" key="5">
    <source>
        <dbReference type="EMBL" id="WVX79554.1"/>
    </source>
</evidence>
<evidence type="ECO:0000256" key="3">
    <source>
        <dbReference type="RuleBase" id="RU003345"/>
    </source>
</evidence>
<dbReference type="InterPro" id="IPR016161">
    <property type="entry name" value="Ald_DH/histidinol_DH"/>
</dbReference>
<dbReference type="Pfam" id="PF00171">
    <property type="entry name" value="Aldedh"/>
    <property type="match status" value="1"/>
</dbReference>
<dbReference type="InterPro" id="IPR015590">
    <property type="entry name" value="Aldehyde_DH_dom"/>
</dbReference>
<dbReference type="Gene3D" id="3.40.605.10">
    <property type="entry name" value="Aldehyde Dehydrogenase, Chain A, domain 1"/>
    <property type="match status" value="1"/>
</dbReference>
<evidence type="ECO:0000313" key="6">
    <source>
        <dbReference type="Proteomes" id="UP001357223"/>
    </source>
</evidence>
<accession>A0ABZ2C7J6</accession>